<protein>
    <recommendedName>
        <fullName evidence="6">PCI domain-containing protein</fullName>
    </recommendedName>
</protein>
<dbReference type="EMBL" id="BT122321">
    <property type="protein sequence ID" value="ADE75709.1"/>
    <property type="molecule type" value="mRNA"/>
</dbReference>
<keyword evidence="2" id="KW-0396">Initiation factor</keyword>
<dbReference type="InterPro" id="IPR027512">
    <property type="entry name" value="EIF3A"/>
</dbReference>
<name>D5A840_PICSI</name>
<evidence type="ECO:0000256" key="3">
    <source>
        <dbReference type="ARBA" id="ARBA00022884"/>
    </source>
</evidence>
<keyword evidence="3" id="KW-0694">RNA-binding</keyword>
<dbReference type="PANTHER" id="PTHR14005">
    <property type="entry name" value="EUKARYOTIC TRANSLATION INITIATION FACTOR 3, THETA SUBUNIT"/>
    <property type="match status" value="1"/>
</dbReference>
<feature type="compositionally biased region" description="Low complexity" evidence="5">
    <location>
        <begin position="370"/>
        <end position="381"/>
    </location>
</feature>
<dbReference type="PANTHER" id="PTHR14005:SF0">
    <property type="entry name" value="EUKARYOTIC TRANSLATION INITIATION FACTOR 3 SUBUNIT A"/>
    <property type="match status" value="1"/>
</dbReference>
<dbReference type="Pfam" id="PF22591">
    <property type="entry name" value="eIF3a_PCI_TPR-like"/>
    <property type="match status" value="1"/>
</dbReference>
<evidence type="ECO:0000256" key="5">
    <source>
        <dbReference type="SAM" id="MobiDB-lite"/>
    </source>
</evidence>
<dbReference type="GO" id="GO:0071541">
    <property type="term" value="C:eukaryotic translation initiation factor 3 complex, eIF3m"/>
    <property type="evidence" value="ECO:0007669"/>
    <property type="project" value="TreeGrafter"/>
</dbReference>
<evidence type="ECO:0000256" key="4">
    <source>
        <dbReference type="ARBA" id="ARBA00022917"/>
    </source>
</evidence>
<sequence>MMRNYFAQLSKIYKAVDCDLYHAVSLYISFLLEKALKAGMSSSELEMKASAVLLAALSVPLYDDNRERKYEDTVRKDSILVGASRKMLSREGLLSELLSKDILAHASPRARKLFHLLEETDAIKCYPANLAAEARSLLLTLPLQLGNDYGSKLRKLMILRVLKKVSATYHILKFEDLHSILPFLTLSEVKHLLIEAAQHGFFDNDVEWCATKGVIHFKGHDIQRYDYALHNRLMRLASARELIHSTVQPTKIRRVVDFPSYTEKPIHAHDCEMHRGRWRDGSCGEYFAEQQEEEEEAEADLTTSTSSTHSSAESDDDTGCFRYTGTPLDTWHHRPREYRRLLDSGRHNGREAQSSGDSWRSRNAQVAGLSSTEAETVETTS</sequence>
<dbReference type="GO" id="GO:0043614">
    <property type="term" value="C:multi-eIF complex"/>
    <property type="evidence" value="ECO:0007669"/>
    <property type="project" value="TreeGrafter"/>
</dbReference>
<evidence type="ECO:0000259" key="6">
    <source>
        <dbReference type="PROSITE" id="PS50250"/>
    </source>
</evidence>
<dbReference type="GO" id="GO:0003729">
    <property type="term" value="F:mRNA binding"/>
    <property type="evidence" value="ECO:0007669"/>
    <property type="project" value="TreeGrafter"/>
</dbReference>
<reference evidence="7" key="1">
    <citation type="submission" date="2010-04" db="EMBL/GenBank/DDBJ databases">
        <authorList>
            <person name="Reid K.E."/>
            <person name="Liao N."/>
            <person name="Chan S."/>
            <person name="Docking R."/>
            <person name="Taylor G."/>
            <person name="Moore R."/>
            <person name="Mayo M."/>
            <person name="Munro S."/>
            <person name="King J."/>
            <person name="Yanchuk A."/>
            <person name="Holt R."/>
            <person name="Jones S."/>
            <person name="Marra M."/>
            <person name="Ritland C.E."/>
            <person name="Ritland K."/>
            <person name="Bohlmann J."/>
        </authorList>
    </citation>
    <scope>NUCLEOTIDE SEQUENCE</scope>
    <source>
        <tissue evidence="7">Buds collected with no treatment. Collection October 2007</tissue>
    </source>
</reference>
<feature type="compositionally biased region" description="Acidic residues" evidence="5">
    <location>
        <begin position="290"/>
        <end position="299"/>
    </location>
</feature>
<dbReference type="Gene3D" id="1.25.40.860">
    <property type="match status" value="2"/>
</dbReference>
<accession>D5A840</accession>
<feature type="compositionally biased region" description="Polar residues" evidence="5">
    <location>
        <begin position="351"/>
        <end position="364"/>
    </location>
</feature>
<keyword evidence="1" id="KW-0963">Cytoplasm</keyword>
<dbReference type="AlphaFoldDB" id="D5A840"/>
<keyword evidence="4" id="KW-0648">Protein biosynthesis</keyword>
<dbReference type="GO" id="GO:0003743">
    <property type="term" value="F:translation initiation factor activity"/>
    <property type="evidence" value="ECO:0007669"/>
    <property type="project" value="UniProtKB-KW"/>
</dbReference>
<dbReference type="GO" id="GO:0002188">
    <property type="term" value="P:translation reinitiation"/>
    <property type="evidence" value="ECO:0007669"/>
    <property type="project" value="TreeGrafter"/>
</dbReference>
<dbReference type="InterPro" id="IPR054711">
    <property type="entry name" value="eIF3a_PCI_TPR-like"/>
</dbReference>
<evidence type="ECO:0000313" key="7">
    <source>
        <dbReference type="EMBL" id="ADE75709.1"/>
    </source>
</evidence>
<feature type="region of interest" description="Disordered" evidence="5">
    <location>
        <begin position="289"/>
        <end position="320"/>
    </location>
</feature>
<feature type="region of interest" description="Disordered" evidence="5">
    <location>
        <begin position="342"/>
        <end position="381"/>
    </location>
</feature>
<evidence type="ECO:0000256" key="2">
    <source>
        <dbReference type="ARBA" id="ARBA00022540"/>
    </source>
</evidence>
<dbReference type="GO" id="GO:0001732">
    <property type="term" value="P:formation of cytoplasmic translation initiation complex"/>
    <property type="evidence" value="ECO:0007669"/>
    <property type="project" value="TreeGrafter"/>
</dbReference>
<organism evidence="7">
    <name type="scientific">Picea sitchensis</name>
    <name type="common">Sitka spruce</name>
    <name type="synonym">Pinus sitchensis</name>
    <dbReference type="NCBI Taxonomy" id="3332"/>
    <lineage>
        <taxon>Eukaryota</taxon>
        <taxon>Viridiplantae</taxon>
        <taxon>Streptophyta</taxon>
        <taxon>Embryophyta</taxon>
        <taxon>Tracheophyta</taxon>
        <taxon>Spermatophyta</taxon>
        <taxon>Pinopsida</taxon>
        <taxon>Pinidae</taxon>
        <taxon>Conifers I</taxon>
        <taxon>Pinales</taxon>
        <taxon>Pinaceae</taxon>
        <taxon>Picea</taxon>
    </lineage>
</organism>
<dbReference type="InterPro" id="IPR000717">
    <property type="entry name" value="PCI_dom"/>
</dbReference>
<dbReference type="PROSITE" id="PS50250">
    <property type="entry name" value="PCI"/>
    <property type="match status" value="1"/>
</dbReference>
<proteinExistence type="evidence at transcript level"/>
<dbReference type="GO" id="GO:0071540">
    <property type="term" value="C:eukaryotic translation initiation factor 3 complex, eIF3e"/>
    <property type="evidence" value="ECO:0007669"/>
    <property type="project" value="TreeGrafter"/>
</dbReference>
<evidence type="ECO:0000256" key="1">
    <source>
        <dbReference type="ARBA" id="ARBA00022490"/>
    </source>
</evidence>
<feature type="domain" description="PCI" evidence="6">
    <location>
        <begin position="45"/>
        <end position="233"/>
    </location>
</feature>
<feature type="compositionally biased region" description="Low complexity" evidence="5">
    <location>
        <begin position="300"/>
        <end position="311"/>
    </location>
</feature>